<evidence type="ECO:0000256" key="2">
    <source>
        <dbReference type="ARBA" id="ARBA00022574"/>
    </source>
</evidence>
<proteinExistence type="predicted"/>
<keyword evidence="2 4" id="KW-0853">WD repeat</keyword>
<dbReference type="OrthoDB" id="3367at2759"/>
<name>A0A0B2VMR7_TOXCA</name>
<accession>A0A0B2VMR7</accession>
<evidence type="ECO:0000256" key="6">
    <source>
        <dbReference type="SAM" id="MobiDB-lite"/>
    </source>
</evidence>
<dbReference type="Proteomes" id="UP000031036">
    <property type="component" value="Unassembled WGS sequence"/>
</dbReference>
<dbReference type="SMART" id="SM00320">
    <property type="entry name" value="WD40"/>
    <property type="match status" value="4"/>
</dbReference>
<gene>
    <name evidence="8" type="primary">WDR20</name>
    <name evidence="8" type="ORF">Tcan_11666</name>
</gene>
<feature type="binding site" evidence="5">
    <location>
        <position position="693"/>
    </location>
    <ligand>
        <name>ATP</name>
        <dbReference type="ChEBI" id="CHEBI:30616"/>
    </ligand>
</feature>
<comment type="subcellular location">
    <subcellularLocation>
        <location evidence="1">Cytoplasmic vesicle</location>
        <location evidence="1">Autophagosome</location>
    </subcellularLocation>
</comment>
<keyword evidence="5" id="KW-0067">ATP-binding</keyword>
<reference evidence="8 9" key="1">
    <citation type="submission" date="2014-11" db="EMBL/GenBank/DDBJ databases">
        <title>Genetic blueprint of the zoonotic pathogen Toxocara canis.</title>
        <authorList>
            <person name="Zhu X.-Q."/>
            <person name="Korhonen P.K."/>
            <person name="Cai H."/>
            <person name="Young N.D."/>
            <person name="Nejsum P."/>
            <person name="von Samson-Himmelstjerna G."/>
            <person name="Boag P.R."/>
            <person name="Tan P."/>
            <person name="Li Q."/>
            <person name="Min J."/>
            <person name="Yang Y."/>
            <person name="Wang X."/>
            <person name="Fang X."/>
            <person name="Hall R.S."/>
            <person name="Hofmann A."/>
            <person name="Sternberg P.W."/>
            <person name="Jex A.R."/>
            <person name="Gasser R.B."/>
        </authorList>
    </citation>
    <scope>NUCLEOTIDE SEQUENCE [LARGE SCALE GENOMIC DNA]</scope>
    <source>
        <strain evidence="8">PN_DK_2014</strain>
    </source>
</reference>
<dbReference type="AlphaFoldDB" id="A0A0B2VMR7"/>
<dbReference type="InterPro" id="IPR001680">
    <property type="entry name" value="WD40_rpt"/>
</dbReference>
<dbReference type="InterPro" id="IPR017441">
    <property type="entry name" value="Protein_kinase_ATP_BS"/>
</dbReference>
<feature type="domain" description="Protein kinase" evidence="7">
    <location>
        <begin position="665"/>
        <end position="957"/>
    </location>
</feature>
<dbReference type="GO" id="GO:0005776">
    <property type="term" value="C:autophagosome"/>
    <property type="evidence" value="ECO:0007669"/>
    <property type="project" value="UniProtKB-SubCell"/>
</dbReference>
<evidence type="ECO:0000256" key="4">
    <source>
        <dbReference type="PROSITE-ProRule" id="PRU00221"/>
    </source>
</evidence>
<dbReference type="SMART" id="SM00220">
    <property type="entry name" value="S_TKc"/>
    <property type="match status" value="1"/>
</dbReference>
<dbReference type="SUPFAM" id="SSF50978">
    <property type="entry name" value="WD40 repeat-like"/>
    <property type="match status" value="1"/>
</dbReference>
<dbReference type="PANTHER" id="PTHR14107:SF16">
    <property type="entry name" value="AT02583P"/>
    <property type="match status" value="1"/>
</dbReference>
<dbReference type="OMA" id="CHDFNAN"/>
<dbReference type="Pfam" id="PF00400">
    <property type="entry name" value="WD40"/>
    <property type="match status" value="2"/>
</dbReference>
<dbReference type="Gene3D" id="2.130.10.10">
    <property type="entry name" value="YVTN repeat-like/Quinoprotein amine dehydrogenase"/>
    <property type="match status" value="2"/>
</dbReference>
<dbReference type="PROSITE" id="PS50082">
    <property type="entry name" value="WD_REPEATS_2"/>
    <property type="match status" value="1"/>
</dbReference>
<dbReference type="PROSITE" id="PS50011">
    <property type="entry name" value="PROTEIN_KINASE_DOM"/>
    <property type="match status" value="1"/>
</dbReference>
<dbReference type="PANTHER" id="PTHR14107">
    <property type="entry name" value="WD REPEAT PROTEIN"/>
    <property type="match status" value="1"/>
</dbReference>
<evidence type="ECO:0000256" key="1">
    <source>
        <dbReference type="ARBA" id="ARBA00004419"/>
    </source>
</evidence>
<dbReference type="EMBL" id="JPKZ01001291">
    <property type="protein sequence ID" value="KHN82873.1"/>
    <property type="molecule type" value="Genomic_DNA"/>
</dbReference>
<dbReference type="InterPro" id="IPR011009">
    <property type="entry name" value="Kinase-like_dom_sf"/>
</dbReference>
<evidence type="ECO:0000313" key="8">
    <source>
        <dbReference type="EMBL" id="KHN82873.1"/>
    </source>
</evidence>
<keyword evidence="3" id="KW-0677">Repeat</keyword>
<dbReference type="InterPro" id="IPR015943">
    <property type="entry name" value="WD40/YVTN_repeat-like_dom_sf"/>
</dbReference>
<dbReference type="STRING" id="6265.A0A0B2VMR7"/>
<feature type="region of interest" description="Disordered" evidence="6">
    <location>
        <begin position="1"/>
        <end position="22"/>
    </location>
</feature>
<feature type="repeat" description="WD" evidence="4">
    <location>
        <begin position="317"/>
        <end position="350"/>
    </location>
</feature>
<sequence>MNACGQLGAGSALDSSLNPITNPKDDLKTHFITREGVYKQMTLSEYSRPNRGVNNVGSAPVRVSFLTIRPTTSNNGEAGDNDILVNGDIPAMHRSLDPRDHYNDSPTHSDSDAFANCDRICFNVGRELYVFVYRGVRNAVDLNKPIDKRVYKGTYPTSHDFNQQTATPTSCSLIIGFSAGQIQLIDPFQKEFQVSRLYNEDRFIDKTAVTCLKWVPGQPQCFLASHSSGNMYLYNEELPCNPGPPSYQIFKQGDGYTVYTCKTKTSRNPIYKWSISTGAVNQFAFSPNNDAKFLATVSHDGFLRVFNYHAMELIGFMKSYFGGLLCLAWSPDARYIVTGGEDDLITVYSVLEKRIVCRGQGHKSWISQVAFDPYTSYSGDGQQTSGVPIDLGSDEDLRPSSLNSSGLLFRGGAGNRLPTGNVSQFNGPPSASSLGGSAANLRAGALGAVLSRTQKESISSMSLGGSGACSSMSHSYRIGSVGHDTQLCLWDLTEDVLRQPLPSQRHRNSTIISIGTDQVTTPTSCSVDATKNMNSDGKEHQQSKDNKKFHKRGFSFGAKLAGNSHDRWGRNNSSMLCSDKERRENAVARLLGTPVCPRMDEVTVIEPLICKKIAHERLTGLEFREDCVVTACQEGFILTWARPGKKPDDAPLTGQQLTTDSHNVYTVGQTIGRGGYGTVYECCNSKNEKFALKAGGKQSISLEPAVGCKGGLPAKGYPVQERSKIKILKLGSGLYHFLQLIDQGVCPKATEQFMVMELLWKNLSQLQRLLPMKRFSLSTAIRCCMQTINGIEELHSIGYISRDLKPSNFIVRKPCEKSNMIYLIDFGIARKYMSHDGTVKPQRLMGAWRGTARYCSLANHLKQDQCRRDDVECWFYMTLEFIHGKLPWTDISKHERDKIATQKQTLRTTGRETILEGCPEGWSDILDIIDSCDFEAAPEYDTINSILQKAMEANAFTYEMPYDWQNGEICDLDRSHAQSN</sequence>
<keyword evidence="5" id="KW-0547">Nucleotide-binding</keyword>
<organism evidence="8 9">
    <name type="scientific">Toxocara canis</name>
    <name type="common">Canine roundworm</name>
    <dbReference type="NCBI Taxonomy" id="6265"/>
    <lineage>
        <taxon>Eukaryota</taxon>
        <taxon>Metazoa</taxon>
        <taxon>Ecdysozoa</taxon>
        <taxon>Nematoda</taxon>
        <taxon>Chromadorea</taxon>
        <taxon>Rhabditida</taxon>
        <taxon>Spirurina</taxon>
        <taxon>Ascaridomorpha</taxon>
        <taxon>Ascaridoidea</taxon>
        <taxon>Toxocaridae</taxon>
        <taxon>Toxocara</taxon>
    </lineage>
</organism>
<evidence type="ECO:0000256" key="5">
    <source>
        <dbReference type="PROSITE-ProRule" id="PRU10141"/>
    </source>
</evidence>
<protein>
    <submittedName>
        <fullName evidence="8">WD repeat-containing protein 20</fullName>
    </submittedName>
</protein>
<evidence type="ECO:0000259" key="7">
    <source>
        <dbReference type="PROSITE" id="PS50011"/>
    </source>
</evidence>
<dbReference type="Gene3D" id="1.10.510.10">
    <property type="entry name" value="Transferase(Phosphotransferase) domain 1"/>
    <property type="match status" value="1"/>
</dbReference>
<dbReference type="SUPFAM" id="SSF56112">
    <property type="entry name" value="Protein kinase-like (PK-like)"/>
    <property type="match status" value="1"/>
</dbReference>
<comment type="caution">
    <text evidence="8">The sequence shown here is derived from an EMBL/GenBank/DDBJ whole genome shotgun (WGS) entry which is preliminary data.</text>
</comment>
<evidence type="ECO:0000256" key="3">
    <source>
        <dbReference type="ARBA" id="ARBA00022737"/>
    </source>
</evidence>
<dbReference type="GO" id="GO:0004672">
    <property type="term" value="F:protein kinase activity"/>
    <property type="evidence" value="ECO:0007669"/>
    <property type="project" value="InterPro"/>
</dbReference>
<keyword evidence="9" id="KW-1185">Reference proteome</keyword>
<dbReference type="InterPro" id="IPR000719">
    <property type="entry name" value="Prot_kinase_dom"/>
</dbReference>
<dbReference type="PROSITE" id="PS00107">
    <property type="entry name" value="PROTEIN_KINASE_ATP"/>
    <property type="match status" value="1"/>
</dbReference>
<dbReference type="GO" id="GO:0005524">
    <property type="term" value="F:ATP binding"/>
    <property type="evidence" value="ECO:0007669"/>
    <property type="project" value="UniProtKB-UniRule"/>
</dbReference>
<dbReference type="InterPro" id="IPR051362">
    <property type="entry name" value="WD_repeat_creC_regulators"/>
</dbReference>
<evidence type="ECO:0000313" key="9">
    <source>
        <dbReference type="Proteomes" id="UP000031036"/>
    </source>
</evidence>
<dbReference type="Pfam" id="PF00069">
    <property type="entry name" value="Pkinase"/>
    <property type="match status" value="1"/>
</dbReference>
<dbReference type="InterPro" id="IPR036322">
    <property type="entry name" value="WD40_repeat_dom_sf"/>
</dbReference>